<dbReference type="EMBL" id="RQXU01000023">
    <property type="protein sequence ID" value="RRH82822.1"/>
    <property type="molecule type" value="Genomic_DNA"/>
</dbReference>
<dbReference type="RefSeq" id="WP_124961301.1">
    <property type="nucleotide sequence ID" value="NZ_RQXU01000023.1"/>
</dbReference>
<comment type="caution">
    <text evidence="2">The sequence shown here is derived from an EMBL/GenBank/DDBJ whole genome shotgun (WGS) entry which is preliminary data.</text>
</comment>
<protein>
    <submittedName>
        <fullName evidence="2">Nuclear transport factor 2 family protein</fullName>
    </submittedName>
</protein>
<dbReference type="InterPro" id="IPR032710">
    <property type="entry name" value="NTF2-like_dom_sf"/>
</dbReference>
<name>A0A3P3EAV3_9BURK</name>
<dbReference type="Pfam" id="PF12680">
    <property type="entry name" value="SnoaL_2"/>
    <property type="match status" value="1"/>
</dbReference>
<dbReference type="AlphaFoldDB" id="A0A3P3EAV3"/>
<reference evidence="2 3" key="1">
    <citation type="submission" date="2018-11" db="EMBL/GenBank/DDBJ databases">
        <title>The genome of Variovorax sp T529.</title>
        <authorList>
            <person name="Gao J."/>
        </authorList>
    </citation>
    <scope>NUCLEOTIDE SEQUENCE [LARGE SCALE GENOMIC DNA]</scope>
    <source>
        <strain evidence="2 3">T529</strain>
    </source>
</reference>
<feature type="domain" description="SnoaL-like" evidence="1">
    <location>
        <begin position="14"/>
        <end position="116"/>
    </location>
</feature>
<proteinExistence type="predicted"/>
<dbReference type="InterPro" id="IPR037401">
    <property type="entry name" value="SnoaL-like"/>
</dbReference>
<dbReference type="Gene3D" id="3.10.450.50">
    <property type="match status" value="1"/>
</dbReference>
<gene>
    <name evidence="2" type="ORF">EH244_26400</name>
</gene>
<evidence type="ECO:0000313" key="2">
    <source>
        <dbReference type="EMBL" id="RRH82822.1"/>
    </source>
</evidence>
<evidence type="ECO:0000313" key="3">
    <source>
        <dbReference type="Proteomes" id="UP000271590"/>
    </source>
</evidence>
<evidence type="ECO:0000259" key="1">
    <source>
        <dbReference type="Pfam" id="PF12680"/>
    </source>
</evidence>
<dbReference type="SUPFAM" id="SSF54427">
    <property type="entry name" value="NTF2-like"/>
    <property type="match status" value="1"/>
</dbReference>
<dbReference type="Proteomes" id="UP000271590">
    <property type="component" value="Unassembled WGS sequence"/>
</dbReference>
<organism evidence="2 3">
    <name type="scientific">Variovorax beijingensis</name>
    <dbReference type="NCBI Taxonomy" id="2496117"/>
    <lineage>
        <taxon>Bacteria</taxon>
        <taxon>Pseudomonadati</taxon>
        <taxon>Pseudomonadota</taxon>
        <taxon>Betaproteobacteria</taxon>
        <taxon>Burkholderiales</taxon>
        <taxon>Comamonadaceae</taxon>
        <taxon>Variovorax</taxon>
    </lineage>
</organism>
<accession>A0A3P3EAV3</accession>
<sequence length="137" mass="15089">MQTVNPEVTTEALQAFADAWNRHDVDALMSFMTPDCVFEASAGAEVCGARYVGSAAVRAAFAEVWAVFPDAHWGDARHFVHGDRGVSEWRFTGTRADGTRVEVQGCDLFTFRDGKILLKNSYRKNRPPAAAAAPRLR</sequence>